<dbReference type="EMBL" id="CAJNOU010003891">
    <property type="protein sequence ID" value="CAF1415809.1"/>
    <property type="molecule type" value="Genomic_DNA"/>
</dbReference>
<comment type="caution">
    <text evidence="2">The sequence shown here is derived from an EMBL/GenBank/DDBJ whole genome shotgun (WGS) entry which is preliminary data.</text>
</comment>
<dbReference type="Gene3D" id="6.10.140.1060">
    <property type="match status" value="1"/>
</dbReference>
<feature type="domain" description="Dynein heavy chain ATP-binding dynein motor region" evidence="1">
    <location>
        <begin position="41"/>
        <end position="93"/>
    </location>
</feature>
<evidence type="ECO:0000259" key="1">
    <source>
        <dbReference type="Pfam" id="PF12781"/>
    </source>
</evidence>
<dbReference type="Proteomes" id="UP000663889">
    <property type="component" value="Unassembled WGS sequence"/>
</dbReference>
<name>A0A815LVJ8_9BILA</name>
<dbReference type="AlphaFoldDB" id="A0A815LVJ8"/>
<dbReference type="Pfam" id="PF12781">
    <property type="entry name" value="AAA_9"/>
    <property type="match status" value="1"/>
</dbReference>
<dbReference type="InterPro" id="IPR035706">
    <property type="entry name" value="AAA_9"/>
</dbReference>
<evidence type="ECO:0000313" key="2">
    <source>
        <dbReference type="EMBL" id="CAF1415809.1"/>
    </source>
</evidence>
<dbReference type="Gene3D" id="3.90.280.10">
    <property type="entry name" value="PEBP-like"/>
    <property type="match status" value="1"/>
</dbReference>
<accession>A0A815LVJ8</accession>
<dbReference type="SUPFAM" id="SSF49777">
    <property type="entry name" value="PEBP-like"/>
    <property type="match status" value="1"/>
</dbReference>
<evidence type="ECO:0000313" key="3">
    <source>
        <dbReference type="Proteomes" id="UP000663889"/>
    </source>
</evidence>
<organism evidence="2 3">
    <name type="scientific">Rotaria sordida</name>
    <dbReference type="NCBI Taxonomy" id="392033"/>
    <lineage>
        <taxon>Eukaryota</taxon>
        <taxon>Metazoa</taxon>
        <taxon>Spiralia</taxon>
        <taxon>Gnathifera</taxon>
        <taxon>Rotifera</taxon>
        <taxon>Eurotatoria</taxon>
        <taxon>Bdelloidea</taxon>
        <taxon>Philodinida</taxon>
        <taxon>Philodinidae</taxon>
        <taxon>Rotaria</taxon>
    </lineage>
</organism>
<sequence length="95" mass="10746">MPFFTLLMADPDAPQQDDPTSAPWIHWIQAAFKGNNVNSGRTLEEEHQILVIAQAENQHLLKEAEDKNLFTLNVSERNILEVEAAIETFDSSKLI</sequence>
<protein>
    <recommendedName>
        <fullName evidence="1">Dynein heavy chain ATP-binding dynein motor region domain-containing protein</fullName>
    </recommendedName>
</protein>
<proteinExistence type="predicted"/>
<reference evidence="2" key="1">
    <citation type="submission" date="2021-02" db="EMBL/GenBank/DDBJ databases">
        <authorList>
            <person name="Nowell W R."/>
        </authorList>
    </citation>
    <scope>NUCLEOTIDE SEQUENCE</scope>
</reference>
<gene>
    <name evidence="2" type="ORF">SEV965_LOCUS32074</name>
</gene>
<dbReference type="InterPro" id="IPR036610">
    <property type="entry name" value="PEBP-like_sf"/>
</dbReference>